<keyword evidence="2" id="KW-0378">Hydrolase</keyword>
<dbReference type="InterPro" id="IPR026575">
    <property type="entry name" value="GpdQ/CpdA-like"/>
</dbReference>
<sequence length="261" mass="28669">MIAQLSDLHFSLTPLFGGRVDTAHMARRAIDAVLRLEPSPDAVIITGDLTEHGLPEEYAALERELARLPMPLYAVPGNHDRRDAFRQVWSRRQSLPEAGPLHVAADLGGVRLIGLDTLVEDQPHGRLDPEGLGFLAQALDAGTGDCALLFMHHPPLDCGIAKMDSIRLQQGAAELERMLLDHPEVERVLCGHVHRNIQARFANTICNIAPSVAHQIVPDFNRTDVIRALLDPPAFLLHRVKRGHAISHLIYVDPSTAVASE</sequence>
<accession>A0A974PRY0</accession>
<name>A0A974PRY0_9HYPH</name>
<evidence type="ECO:0000313" key="6">
    <source>
        <dbReference type="EMBL" id="QRG08682.1"/>
    </source>
</evidence>
<dbReference type="SUPFAM" id="SSF56300">
    <property type="entry name" value="Metallo-dependent phosphatases"/>
    <property type="match status" value="1"/>
</dbReference>
<evidence type="ECO:0000313" key="7">
    <source>
        <dbReference type="Proteomes" id="UP000596427"/>
    </source>
</evidence>
<feature type="domain" description="Calcineurin-like phosphoesterase" evidence="5">
    <location>
        <begin position="2"/>
        <end position="195"/>
    </location>
</feature>
<organism evidence="6 7">
    <name type="scientific">Xanthobacter dioxanivorans</name>
    <dbReference type="NCBI Taxonomy" id="2528964"/>
    <lineage>
        <taxon>Bacteria</taxon>
        <taxon>Pseudomonadati</taxon>
        <taxon>Pseudomonadota</taxon>
        <taxon>Alphaproteobacteria</taxon>
        <taxon>Hyphomicrobiales</taxon>
        <taxon>Xanthobacteraceae</taxon>
        <taxon>Xanthobacter</taxon>
    </lineage>
</organism>
<dbReference type="KEGG" id="xdi:EZH22_10585"/>
<dbReference type="InterPro" id="IPR004843">
    <property type="entry name" value="Calcineurin-like_PHP"/>
</dbReference>
<evidence type="ECO:0000256" key="4">
    <source>
        <dbReference type="ARBA" id="ARBA00025742"/>
    </source>
</evidence>
<dbReference type="Gene3D" id="3.60.21.40">
    <property type="entry name" value="GpdQ, catalytic alpha/beta sandwich domain"/>
    <property type="match status" value="1"/>
</dbReference>
<dbReference type="PANTHER" id="PTHR42988">
    <property type="entry name" value="PHOSPHOHYDROLASE"/>
    <property type="match status" value="1"/>
</dbReference>
<keyword evidence="1" id="KW-0479">Metal-binding</keyword>
<evidence type="ECO:0000256" key="2">
    <source>
        <dbReference type="ARBA" id="ARBA00022801"/>
    </source>
</evidence>
<dbReference type="Pfam" id="PF00149">
    <property type="entry name" value="Metallophos"/>
    <property type="match status" value="1"/>
</dbReference>
<evidence type="ECO:0000256" key="3">
    <source>
        <dbReference type="ARBA" id="ARBA00023004"/>
    </source>
</evidence>
<dbReference type="Gene3D" id="3.30.750.180">
    <property type="entry name" value="GpdQ, beta-strand dimerisation domain"/>
    <property type="match status" value="1"/>
</dbReference>
<dbReference type="AlphaFoldDB" id="A0A974PRY0"/>
<dbReference type="InterPro" id="IPR029052">
    <property type="entry name" value="Metallo-depent_PP-like"/>
</dbReference>
<keyword evidence="7" id="KW-1185">Reference proteome</keyword>
<gene>
    <name evidence="6" type="ORF">EZH22_10585</name>
</gene>
<evidence type="ECO:0000259" key="5">
    <source>
        <dbReference type="Pfam" id="PF00149"/>
    </source>
</evidence>
<dbReference type="Proteomes" id="UP000596427">
    <property type="component" value="Chromosome"/>
</dbReference>
<dbReference type="RefSeq" id="WP_203195596.1">
    <property type="nucleotide sequence ID" value="NZ_CP063362.1"/>
</dbReference>
<comment type="similarity">
    <text evidence="4">Belongs to the cyclic nucleotide phosphodiesterase class-III family.</text>
</comment>
<dbReference type="InterPro" id="IPR042283">
    <property type="entry name" value="GpdQ_catalytic"/>
</dbReference>
<keyword evidence="3" id="KW-0408">Iron</keyword>
<protein>
    <submittedName>
        <fullName evidence="6">Phosphodiesterase</fullName>
    </submittedName>
</protein>
<dbReference type="InterPro" id="IPR050884">
    <property type="entry name" value="CNP_phosphodiesterase-III"/>
</dbReference>
<dbReference type="GO" id="GO:0004112">
    <property type="term" value="F:cyclic-nucleotide phosphodiesterase activity"/>
    <property type="evidence" value="ECO:0007669"/>
    <property type="project" value="InterPro"/>
</dbReference>
<dbReference type="CDD" id="cd07402">
    <property type="entry name" value="MPP_GpdQ"/>
    <property type="match status" value="1"/>
</dbReference>
<evidence type="ECO:0000256" key="1">
    <source>
        <dbReference type="ARBA" id="ARBA00022723"/>
    </source>
</evidence>
<reference evidence="6 7" key="1">
    <citation type="submission" date="2020-10" db="EMBL/GenBank/DDBJ databases">
        <title>Degradation of 1,4-Dioxane by Xanthobacter sp. YN2, via a Novel Group-2 Soluble Di-Iron Monooxygenase.</title>
        <authorList>
            <person name="Ma F."/>
            <person name="Wang Y."/>
            <person name="Yang J."/>
            <person name="Guo H."/>
            <person name="Su D."/>
            <person name="Yu L."/>
        </authorList>
    </citation>
    <scope>NUCLEOTIDE SEQUENCE [LARGE SCALE GENOMIC DNA]</scope>
    <source>
        <strain evidence="6 7">YN2</strain>
    </source>
</reference>
<dbReference type="EMBL" id="CP063362">
    <property type="protein sequence ID" value="QRG08682.1"/>
    <property type="molecule type" value="Genomic_DNA"/>
</dbReference>
<dbReference type="GO" id="GO:0046872">
    <property type="term" value="F:metal ion binding"/>
    <property type="evidence" value="ECO:0007669"/>
    <property type="project" value="UniProtKB-KW"/>
</dbReference>
<proteinExistence type="inferred from homology"/>
<dbReference type="InterPro" id="IPR042281">
    <property type="entry name" value="GpdQ_beta-strand"/>
</dbReference>
<dbReference type="PANTHER" id="PTHR42988:SF2">
    <property type="entry name" value="CYCLIC NUCLEOTIDE PHOSPHODIESTERASE CBUA0032-RELATED"/>
    <property type="match status" value="1"/>
</dbReference>